<dbReference type="EMBL" id="CYSA01000008">
    <property type="protein sequence ID" value="CUH63706.1"/>
    <property type="molecule type" value="Genomic_DNA"/>
</dbReference>
<dbReference type="OrthoDB" id="9815847at2"/>
<proteinExistence type="predicted"/>
<feature type="region of interest" description="Disordered" evidence="2">
    <location>
        <begin position="135"/>
        <end position="154"/>
    </location>
</feature>
<dbReference type="Proteomes" id="UP000051587">
    <property type="component" value="Unassembled WGS sequence"/>
</dbReference>
<dbReference type="GO" id="GO:0017004">
    <property type="term" value="P:cytochrome complex assembly"/>
    <property type="evidence" value="ECO:0007669"/>
    <property type="project" value="UniProtKB-KW"/>
</dbReference>
<dbReference type="AlphaFoldDB" id="A0A0N7LUJ9"/>
<evidence type="ECO:0000313" key="3">
    <source>
        <dbReference type="EMBL" id="CUH63706.1"/>
    </source>
</evidence>
<dbReference type="RefSeq" id="WP_058261622.1">
    <property type="nucleotide sequence ID" value="NZ_CP051181.1"/>
</dbReference>
<dbReference type="InterPro" id="IPR011990">
    <property type="entry name" value="TPR-like_helical_dom_sf"/>
</dbReference>
<dbReference type="InterPro" id="IPR017560">
    <property type="entry name" value="Cyt_c_biogenesis_CcmI"/>
</dbReference>
<organism evidence="3 4">
    <name type="scientific">Thalassovita gelatinovora</name>
    <name type="common">Thalassobius gelatinovorus</name>
    <dbReference type="NCBI Taxonomy" id="53501"/>
    <lineage>
        <taxon>Bacteria</taxon>
        <taxon>Pseudomonadati</taxon>
        <taxon>Pseudomonadota</taxon>
        <taxon>Alphaproteobacteria</taxon>
        <taxon>Rhodobacterales</taxon>
        <taxon>Roseobacteraceae</taxon>
        <taxon>Thalassovita</taxon>
    </lineage>
</organism>
<accession>A0A0N7LUJ9</accession>
<name>A0A0N7LUJ9_THAGE</name>
<dbReference type="Gene3D" id="1.25.40.10">
    <property type="entry name" value="Tetratricopeptide repeat domain"/>
    <property type="match status" value="1"/>
</dbReference>
<reference evidence="3 4" key="1">
    <citation type="submission" date="2015-09" db="EMBL/GenBank/DDBJ databases">
        <authorList>
            <consortium name="Swine Surveillance"/>
        </authorList>
    </citation>
    <scope>NUCLEOTIDE SEQUENCE [LARGE SCALE GENOMIC DNA]</scope>
    <source>
        <strain evidence="3 4">CECT 4357</strain>
    </source>
</reference>
<sequence length="409" mass="43924">MLFWIITAAIALSVSGILAWALLRGRTGVEAPAAFDLRVYRDQLKEVDRDLARGVIGADDAERARAEISRRILNADTQLQKGGETGGQPKSLGRVLAAATVLGMIGGSLLIYLELGVPGYGDFGLKARIAQADETRQNRPGQAAAEAAMPPALPKEQPEERFLTLMEQLRAAVAQRPNEVQGLRLLARNEATLGNYKASYEAQQRLIEALGDQATARDYTDLADTMILTAGGYVSPEAEAALMQALKLDPRNGVARYYMGLMFVQVGRPDASFQAWNGLLREGPADAPWIAPIRAQIPDVARLAGVDFTLPATAEGLKGPSAADMQAAGDMSAEERQDMIRGMVANLSERLATEGGAPEEWARLIGAYGVLGETDRAREIWTEAQQTFADKPEALAVVRSGAERAGVLQ</sequence>
<gene>
    <name evidence="3" type="ORF">TG4357_00839</name>
</gene>
<protein>
    <submittedName>
        <fullName evidence="3">Cytochrome c-type biogenesis protein CcmI</fullName>
    </submittedName>
</protein>
<dbReference type="NCBIfam" id="TIGR03142">
    <property type="entry name" value="cytochro_ccmI"/>
    <property type="match status" value="1"/>
</dbReference>
<evidence type="ECO:0000313" key="4">
    <source>
        <dbReference type="Proteomes" id="UP000051587"/>
    </source>
</evidence>
<dbReference type="STRING" id="53501.SAMN04488043_11380"/>
<evidence type="ECO:0000256" key="1">
    <source>
        <dbReference type="ARBA" id="ARBA00022748"/>
    </source>
</evidence>
<feature type="compositionally biased region" description="Low complexity" evidence="2">
    <location>
        <begin position="140"/>
        <end position="150"/>
    </location>
</feature>
<keyword evidence="4" id="KW-1185">Reference proteome</keyword>
<evidence type="ECO:0000256" key="2">
    <source>
        <dbReference type="SAM" id="MobiDB-lite"/>
    </source>
</evidence>
<dbReference type="SUPFAM" id="SSF48452">
    <property type="entry name" value="TPR-like"/>
    <property type="match status" value="1"/>
</dbReference>
<keyword evidence="1" id="KW-0201">Cytochrome c-type biogenesis</keyword>